<keyword evidence="2" id="KW-0677">Repeat</keyword>
<evidence type="ECO:0000313" key="5">
    <source>
        <dbReference type="EMBL" id="KAJ7365499.1"/>
    </source>
</evidence>
<dbReference type="AlphaFoldDB" id="A0A9W9YVN3"/>
<dbReference type="SUPFAM" id="SSF47874">
    <property type="entry name" value="Annexin"/>
    <property type="match status" value="1"/>
</dbReference>
<keyword evidence="6" id="KW-1185">Reference proteome</keyword>
<dbReference type="GO" id="GO:0005509">
    <property type="term" value="F:calcium ion binding"/>
    <property type="evidence" value="ECO:0007669"/>
    <property type="project" value="InterPro"/>
</dbReference>
<feature type="compositionally biased region" description="Basic and acidic residues" evidence="4">
    <location>
        <begin position="42"/>
        <end position="60"/>
    </location>
</feature>
<accession>A0A9W9YVN3</accession>
<name>A0A9W9YVN3_9CNID</name>
<comment type="caution">
    <text evidence="5">The sequence shown here is derived from an EMBL/GenBank/DDBJ whole genome shotgun (WGS) entry which is preliminary data.</text>
</comment>
<dbReference type="InterPro" id="IPR037104">
    <property type="entry name" value="Annexin_sf"/>
</dbReference>
<evidence type="ECO:0000256" key="4">
    <source>
        <dbReference type="SAM" id="MobiDB-lite"/>
    </source>
</evidence>
<reference evidence="5" key="1">
    <citation type="submission" date="2023-01" db="EMBL/GenBank/DDBJ databases">
        <title>Genome assembly of the deep-sea coral Lophelia pertusa.</title>
        <authorList>
            <person name="Herrera S."/>
            <person name="Cordes E."/>
        </authorList>
    </citation>
    <scope>NUCLEOTIDE SEQUENCE</scope>
    <source>
        <strain evidence="5">USNM1676648</strain>
        <tissue evidence="5">Polyp</tissue>
    </source>
</reference>
<proteinExistence type="inferred from homology"/>
<dbReference type="EMBL" id="MU827303">
    <property type="protein sequence ID" value="KAJ7365499.1"/>
    <property type="molecule type" value="Genomic_DNA"/>
</dbReference>
<keyword evidence="3" id="KW-0041">Annexin</keyword>
<evidence type="ECO:0000256" key="1">
    <source>
        <dbReference type="ARBA" id="ARBA00007831"/>
    </source>
</evidence>
<evidence type="ECO:0000256" key="3">
    <source>
        <dbReference type="ARBA" id="ARBA00023216"/>
    </source>
</evidence>
<gene>
    <name evidence="5" type="ORF">OS493_005608</name>
</gene>
<dbReference type="Gene3D" id="1.10.220.10">
    <property type="entry name" value="Annexin"/>
    <property type="match status" value="1"/>
</dbReference>
<evidence type="ECO:0000256" key="2">
    <source>
        <dbReference type="ARBA" id="ARBA00022737"/>
    </source>
</evidence>
<sequence length="68" mass="7591">MKAQLDELVAAYKKAHKVELADEIEKKCSGDLKALLLAKLGKGQEKKKQQKPAEKPRQSQERSSQGKT</sequence>
<dbReference type="GO" id="GO:0005544">
    <property type="term" value="F:calcium-dependent phospholipid binding"/>
    <property type="evidence" value="ECO:0007669"/>
    <property type="project" value="InterPro"/>
</dbReference>
<dbReference type="Proteomes" id="UP001163046">
    <property type="component" value="Unassembled WGS sequence"/>
</dbReference>
<feature type="region of interest" description="Disordered" evidence="4">
    <location>
        <begin position="40"/>
        <end position="68"/>
    </location>
</feature>
<organism evidence="5 6">
    <name type="scientific">Desmophyllum pertusum</name>
    <dbReference type="NCBI Taxonomy" id="174260"/>
    <lineage>
        <taxon>Eukaryota</taxon>
        <taxon>Metazoa</taxon>
        <taxon>Cnidaria</taxon>
        <taxon>Anthozoa</taxon>
        <taxon>Hexacorallia</taxon>
        <taxon>Scleractinia</taxon>
        <taxon>Caryophylliina</taxon>
        <taxon>Caryophylliidae</taxon>
        <taxon>Desmophyllum</taxon>
    </lineage>
</organism>
<comment type="similarity">
    <text evidence="1">Belongs to the annexin family.</text>
</comment>
<protein>
    <submittedName>
        <fullName evidence="5">Uncharacterized protein</fullName>
    </submittedName>
</protein>
<dbReference type="InterPro" id="IPR018502">
    <property type="entry name" value="Annexin_repeat"/>
</dbReference>
<dbReference type="Pfam" id="PF00191">
    <property type="entry name" value="Annexin"/>
    <property type="match status" value="1"/>
</dbReference>
<evidence type="ECO:0000313" key="6">
    <source>
        <dbReference type="Proteomes" id="UP001163046"/>
    </source>
</evidence>